<feature type="region of interest" description="Disordered" evidence="2">
    <location>
        <begin position="230"/>
        <end position="253"/>
    </location>
</feature>
<organism evidence="4">
    <name type="scientific">Wolbachia endosymbiont of Polyergus mexicanus</name>
    <dbReference type="NCBI Taxonomy" id="3171167"/>
    <lineage>
        <taxon>Bacteria</taxon>
        <taxon>Pseudomonadati</taxon>
        <taxon>Pseudomonadota</taxon>
        <taxon>Alphaproteobacteria</taxon>
        <taxon>Rickettsiales</taxon>
        <taxon>Anaplasmataceae</taxon>
        <taxon>Wolbachieae</taxon>
        <taxon>Wolbachia</taxon>
    </lineage>
</organism>
<dbReference type="AlphaFoldDB" id="A0AAU7YKB4"/>
<dbReference type="Gene3D" id="1.10.287.1490">
    <property type="match status" value="1"/>
</dbReference>
<evidence type="ECO:0000256" key="3">
    <source>
        <dbReference type="SAM" id="Phobius"/>
    </source>
</evidence>
<gene>
    <name evidence="4" type="ORF">ABS808_05110</name>
</gene>
<dbReference type="PANTHER" id="PTHR24184:SF11">
    <property type="entry name" value="ANKYRIN REPEAT AND SOCS BOX CONTAINING 3"/>
    <property type="match status" value="1"/>
</dbReference>
<evidence type="ECO:0000256" key="2">
    <source>
        <dbReference type="SAM" id="MobiDB-lite"/>
    </source>
</evidence>
<feature type="repeat" description="ANK" evidence="1">
    <location>
        <begin position="64"/>
        <end position="96"/>
    </location>
</feature>
<feature type="transmembrane region" description="Helical" evidence="3">
    <location>
        <begin position="460"/>
        <end position="481"/>
    </location>
</feature>
<dbReference type="Gene3D" id="1.25.40.20">
    <property type="entry name" value="Ankyrin repeat-containing domain"/>
    <property type="match status" value="1"/>
</dbReference>
<accession>A0AAU7YKB4</accession>
<evidence type="ECO:0000256" key="1">
    <source>
        <dbReference type="PROSITE-ProRule" id="PRU00023"/>
    </source>
</evidence>
<feature type="compositionally biased region" description="Basic and acidic residues" evidence="2">
    <location>
        <begin position="240"/>
        <end position="251"/>
    </location>
</feature>
<dbReference type="Pfam" id="PF12796">
    <property type="entry name" value="Ank_2"/>
    <property type="match status" value="1"/>
</dbReference>
<dbReference type="SUPFAM" id="SSF48403">
    <property type="entry name" value="Ankyrin repeat"/>
    <property type="match status" value="1"/>
</dbReference>
<dbReference type="PROSITE" id="PS50088">
    <property type="entry name" value="ANK_REPEAT"/>
    <property type="match status" value="2"/>
</dbReference>
<dbReference type="InterPro" id="IPR002110">
    <property type="entry name" value="Ankyrin_rpt"/>
</dbReference>
<sequence length="506" mass="55869">MPIEKEKFFEIICNVSESKGLNKDNLLQKIKGELHQKDYAEYDKFKRNFSKEHQFSIKISDKIEGWTLLHLAAACNNLLTVELLLKKKASVKTRVKDGSNDGPTALDIAKSNGNQEIVQLLSDANANPKLEKNKDKTSRDIITKANEIPEDLVVKGNNATAALENGNKRTSLNSTDESSDSTVDEQSCVSVKSRIEEIESLKKPNATYSDKRILTDESDSEDSGLELGLETASNTSSRSEINHDGANHVEENVDNQTLENALRSQKEENQSLKQKIQDLKSKNATLKGELEKTKKNEVPLEKAQKELTELRSYITGHETKLEVLEKLNEEDQSLKQKIQDLESKNATLKNKLDKTETKAKALLEKTQKELEESKSCIAGHETKLKQFNKENESLRQEIKNLKNENTTLKGELGKAKTKTNEVSLEKVEKRQFSPKVACASLAAMLAVGAALSIASGLSALLIVAASVVSALIAGGITYTISKPIAPDTELKEVDIQGSAQHGVCKT</sequence>
<dbReference type="PROSITE" id="PS50297">
    <property type="entry name" value="ANK_REP_REGION"/>
    <property type="match status" value="2"/>
</dbReference>
<keyword evidence="3" id="KW-0812">Transmembrane</keyword>
<reference evidence="4" key="1">
    <citation type="submission" date="2024-06" db="EMBL/GenBank/DDBJ databases">
        <title>Genome assembly of the Polyergus mexicanus.</title>
        <authorList>
            <person name="Cash E."/>
            <person name="Tustsui N.D."/>
            <person name="Ward P."/>
            <person name="Nguyen O."/>
            <person name="Sahasrabudhe R."/>
            <person name="Fairbairn C.W."/>
            <person name="Seligmann W.E."/>
            <person name="Sacco S."/>
            <person name="Beraut E."/>
            <person name="Miller C."/>
            <person name="Toffelmier E."/>
            <person name="Shaffer H.B."/>
        </authorList>
    </citation>
    <scope>NUCLEOTIDE SEQUENCE</scope>
    <source>
        <strain evidence="4">NDT 795.1</strain>
    </source>
</reference>
<dbReference type="PANTHER" id="PTHR24184">
    <property type="entry name" value="SI:CH211-189E2.2"/>
    <property type="match status" value="1"/>
</dbReference>
<dbReference type="SMART" id="SM00248">
    <property type="entry name" value="ANK"/>
    <property type="match status" value="2"/>
</dbReference>
<keyword evidence="1" id="KW-0040">ANK repeat</keyword>
<protein>
    <submittedName>
        <fullName evidence="4">Ankyrin repeat domain-containing protein</fullName>
    </submittedName>
</protein>
<evidence type="ECO:0000313" key="4">
    <source>
        <dbReference type="EMBL" id="XCA33139.1"/>
    </source>
</evidence>
<feature type="repeat" description="ANK" evidence="1">
    <location>
        <begin position="101"/>
        <end position="133"/>
    </location>
</feature>
<dbReference type="EMBL" id="CP158586">
    <property type="protein sequence ID" value="XCA33139.1"/>
    <property type="molecule type" value="Genomic_DNA"/>
</dbReference>
<name>A0AAU7YKB4_9RICK</name>
<feature type="region of interest" description="Disordered" evidence="2">
    <location>
        <begin position="164"/>
        <end position="188"/>
    </location>
</feature>
<proteinExistence type="predicted"/>
<keyword evidence="3" id="KW-0472">Membrane</keyword>
<keyword evidence="3" id="KW-1133">Transmembrane helix</keyword>
<dbReference type="InterPro" id="IPR036770">
    <property type="entry name" value="Ankyrin_rpt-contain_sf"/>
</dbReference>